<dbReference type="InterPro" id="IPR001895">
    <property type="entry name" value="RASGEF_cat_dom"/>
</dbReference>
<evidence type="ECO:0000256" key="2">
    <source>
        <dbReference type="PROSITE-ProRule" id="PRU00168"/>
    </source>
</evidence>
<dbReference type="eggNOG" id="KOG3541">
    <property type="taxonomic scope" value="Eukaryota"/>
</dbReference>
<dbReference type="FunCoup" id="G5BD15">
    <property type="interactions" value="363"/>
</dbReference>
<dbReference type="Gene3D" id="1.20.870.10">
    <property type="entry name" value="Son of sevenless (SoS) protein Chain: S domain 1"/>
    <property type="match status" value="1"/>
</dbReference>
<gene>
    <name evidence="5" type="ORF">GW7_12736</name>
</gene>
<dbReference type="InterPro" id="IPR008937">
    <property type="entry name" value="Ras-like_GEF"/>
</dbReference>
<dbReference type="GO" id="GO:0005886">
    <property type="term" value="C:plasma membrane"/>
    <property type="evidence" value="ECO:0007669"/>
    <property type="project" value="TreeGrafter"/>
</dbReference>
<dbReference type="Pfam" id="PF00617">
    <property type="entry name" value="RasGEF"/>
    <property type="match status" value="1"/>
</dbReference>
<dbReference type="CDD" id="cd06224">
    <property type="entry name" value="REM"/>
    <property type="match status" value="1"/>
</dbReference>
<dbReference type="Gene3D" id="1.10.840.10">
    <property type="entry name" value="Ras guanine-nucleotide exchange factors catalytic domain"/>
    <property type="match status" value="1"/>
</dbReference>
<organism evidence="5 6">
    <name type="scientific">Heterocephalus glaber</name>
    <name type="common">Naked mole rat</name>
    <dbReference type="NCBI Taxonomy" id="10181"/>
    <lineage>
        <taxon>Eukaryota</taxon>
        <taxon>Metazoa</taxon>
        <taxon>Chordata</taxon>
        <taxon>Craniata</taxon>
        <taxon>Vertebrata</taxon>
        <taxon>Euteleostomi</taxon>
        <taxon>Mammalia</taxon>
        <taxon>Eutheria</taxon>
        <taxon>Euarchontoglires</taxon>
        <taxon>Glires</taxon>
        <taxon>Rodentia</taxon>
        <taxon>Hystricomorpha</taxon>
        <taxon>Bathyergidae</taxon>
        <taxon>Heterocephalus</taxon>
    </lineage>
</organism>
<dbReference type="PROSITE" id="PS50009">
    <property type="entry name" value="RASGEF_CAT"/>
    <property type="match status" value="1"/>
</dbReference>
<dbReference type="EMBL" id="JH169639">
    <property type="protein sequence ID" value="EHB07176.1"/>
    <property type="molecule type" value="Genomic_DNA"/>
</dbReference>
<feature type="region of interest" description="Disordered" evidence="3">
    <location>
        <begin position="151"/>
        <end position="173"/>
    </location>
</feature>
<evidence type="ECO:0000256" key="3">
    <source>
        <dbReference type="SAM" id="MobiDB-lite"/>
    </source>
</evidence>
<evidence type="ECO:0000313" key="6">
    <source>
        <dbReference type="Proteomes" id="UP000006813"/>
    </source>
</evidence>
<dbReference type="STRING" id="10181.G5BD15"/>
<evidence type="ECO:0000313" key="5">
    <source>
        <dbReference type="EMBL" id="EHB07176.1"/>
    </source>
</evidence>
<feature type="domain" description="Ras-GEF" evidence="4">
    <location>
        <begin position="426"/>
        <end position="673"/>
    </location>
</feature>
<evidence type="ECO:0000259" key="4">
    <source>
        <dbReference type="PROSITE" id="PS50009"/>
    </source>
</evidence>
<evidence type="ECO:0000256" key="1">
    <source>
        <dbReference type="ARBA" id="ARBA00022658"/>
    </source>
</evidence>
<dbReference type="CDD" id="cd00155">
    <property type="entry name" value="RasGEF"/>
    <property type="match status" value="1"/>
</dbReference>
<accession>G5BD15</accession>
<dbReference type="InterPro" id="IPR023578">
    <property type="entry name" value="Ras_GEF_dom_sf"/>
</dbReference>
<dbReference type="PANTHER" id="PTHR23113:SF172">
    <property type="entry name" value="RAS-GEF DOMAIN-CONTAINING FAMILY MEMBER 1A"/>
    <property type="match status" value="1"/>
</dbReference>
<dbReference type="SMART" id="SM00147">
    <property type="entry name" value="RasGEF"/>
    <property type="match status" value="1"/>
</dbReference>
<proteinExistence type="predicted"/>
<keyword evidence="1 2" id="KW-0344">Guanine-nucleotide releasing factor</keyword>
<dbReference type="SUPFAM" id="SSF48366">
    <property type="entry name" value="Ras GEF"/>
    <property type="match status" value="1"/>
</dbReference>
<sequence>MSLLQSLEPCSRDLACVERVPLEALQPLWSHSKVATSIPFKAQQWDLAPTQGGLDWLLELAEDPPSPRTWAPVSPPPGGPCVVGGGELFSKLEVQALAAVARGEATYSTAALGLWSSGAIVATCACTVEKLSQHGSGLVAVGKATMGRCPPPPEQAPPDNGAFKGHHTGASKETMPQTSVVFSGILGPGGSGQVQPGMGERGSGAGDLIFQDGRLVSGSLEALMEHLVPTVDYYPDRPSPCLPAVEQDASWAFSPLTMRTVMALKSTQCGDAGPVPLPGPEDIHLHLPSRVFMPPHDLLARVGQICLEQRQQLEPGPEKAKLKSFSAKIVQLLKEWTEAFPYDFQDEKALGELKAIAYRVTQCDEENGTVKKAITQMIQSLLLSLAARSQLQELREKLRPPAVDKGPVLKAKPPAAQKDILGVCCDPLVLAQQLTHIELERVSSIHPEDLMQIISHTDSLDNHRCRGDVAKTYSLEAYDSWFNCLSMLVATEVCRVVKKKHRTRMLEFFIDVARECFNIGNFNSMMAIISGMNLSPVARLKKTWSKVKTAKFDVLEHHMDPSSNFCNYRTALQGATQRSQTANSSREKIVIPVFNLFVKDIYFLHKIHTNHLPNGHINFKKFWEISRQIHEFMTWTQVECPFEKDKKIQSYLLTAPIYSEEALFIASFESEGPENHMEKDSWKALRTTLLHRA</sequence>
<protein>
    <submittedName>
        <fullName evidence="5">Ras-GEF domain-containing family member 1A</fullName>
    </submittedName>
</protein>
<dbReference type="InterPro" id="IPR000651">
    <property type="entry name" value="Ras-like_Gua-exchang_fac_N"/>
</dbReference>
<dbReference type="InParanoid" id="G5BD15"/>
<dbReference type="GO" id="GO:0007265">
    <property type="term" value="P:Ras protein signal transduction"/>
    <property type="evidence" value="ECO:0007669"/>
    <property type="project" value="TreeGrafter"/>
</dbReference>
<reference evidence="5 6" key="1">
    <citation type="journal article" date="2011" name="Nature">
        <title>Genome sequencing reveals insights into physiology and longevity of the naked mole rat.</title>
        <authorList>
            <person name="Kim E.B."/>
            <person name="Fang X."/>
            <person name="Fushan A.A."/>
            <person name="Huang Z."/>
            <person name="Lobanov A.V."/>
            <person name="Han L."/>
            <person name="Marino S.M."/>
            <person name="Sun X."/>
            <person name="Turanov A.A."/>
            <person name="Yang P."/>
            <person name="Yim S.H."/>
            <person name="Zhao X."/>
            <person name="Kasaikina M.V."/>
            <person name="Stoletzki N."/>
            <person name="Peng C."/>
            <person name="Polak P."/>
            <person name="Xiong Z."/>
            <person name="Kiezun A."/>
            <person name="Zhu Y."/>
            <person name="Chen Y."/>
            <person name="Kryukov G.V."/>
            <person name="Zhang Q."/>
            <person name="Peshkin L."/>
            <person name="Yang L."/>
            <person name="Bronson R.T."/>
            <person name="Buffenstein R."/>
            <person name="Wang B."/>
            <person name="Han C."/>
            <person name="Li Q."/>
            <person name="Chen L."/>
            <person name="Zhao W."/>
            <person name="Sunyaev S.R."/>
            <person name="Park T.J."/>
            <person name="Zhang G."/>
            <person name="Wang J."/>
            <person name="Gladyshev V.N."/>
        </authorList>
    </citation>
    <scope>NUCLEOTIDE SEQUENCE [LARGE SCALE GENOMIC DNA]</scope>
</reference>
<dbReference type="PANTHER" id="PTHR23113">
    <property type="entry name" value="GUANINE NUCLEOTIDE EXCHANGE FACTOR"/>
    <property type="match status" value="1"/>
</dbReference>
<dbReference type="GO" id="GO:0005085">
    <property type="term" value="F:guanyl-nucleotide exchange factor activity"/>
    <property type="evidence" value="ECO:0007669"/>
    <property type="project" value="UniProtKB-KW"/>
</dbReference>
<dbReference type="InterPro" id="IPR036964">
    <property type="entry name" value="RASGEF_cat_dom_sf"/>
</dbReference>
<dbReference type="FunFam" id="1.10.840.10:FF:000008">
    <property type="entry name" value="Ras-GEF domain-containing family member 1B"/>
    <property type="match status" value="1"/>
</dbReference>
<name>G5BD15_HETGA</name>
<dbReference type="AlphaFoldDB" id="G5BD15"/>
<dbReference type="Proteomes" id="UP000006813">
    <property type="component" value="Unassembled WGS sequence"/>
</dbReference>